<evidence type="ECO:0000259" key="9">
    <source>
        <dbReference type="Pfam" id="PF00551"/>
    </source>
</evidence>
<dbReference type="OrthoDB" id="9802815at2"/>
<comment type="caution">
    <text evidence="11">The sequence shown here is derived from an EMBL/GenBank/DDBJ whole genome shotgun (WGS) entry which is preliminary data.</text>
</comment>
<dbReference type="InterPro" id="IPR036477">
    <property type="entry name" value="Formyl_transf_N_sf"/>
</dbReference>
<evidence type="ECO:0000256" key="1">
    <source>
        <dbReference type="ARBA" id="ARBA00002606"/>
    </source>
</evidence>
<keyword evidence="6 8" id="KW-0648">Protein biosynthesis</keyword>
<dbReference type="PANTHER" id="PTHR11138">
    <property type="entry name" value="METHIONYL-TRNA FORMYLTRANSFERASE"/>
    <property type="match status" value="1"/>
</dbReference>
<evidence type="ECO:0000256" key="2">
    <source>
        <dbReference type="ARBA" id="ARBA00010699"/>
    </source>
</evidence>
<dbReference type="Proteomes" id="UP000094769">
    <property type="component" value="Unassembled WGS sequence"/>
</dbReference>
<evidence type="ECO:0000313" key="12">
    <source>
        <dbReference type="Proteomes" id="UP000094769"/>
    </source>
</evidence>
<dbReference type="InterPro" id="IPR002376">
    <property type="entry name" value="Formyl_transf_N"/>
</dbReference>
<proteinExistence type="inferred from homology"/>
<dbReference type="FunFam" id="3.40.50.170:FF:000003">
    <property type="entry name" value="Methionyl-tRNA formyltransferase"/>
    <property type="match status" value="1"/>
</dbReference>
<dbReference type="InterPro" id="IPR044135">
    <property type="entry name" value="Met-tRNA-FMT_C"/>
</dbReference>
<dbReference type="GO" id="GO:0005829">
    <property type="term" value="C:cytosol"/>
    <property type="evidence" value="ECO:0007669"/>
    <property type="project" value="TreeGrafter"/>
</dbReference>
<comment type="similarity">
    <text evidence="2 8">Belongs to the Fmt family.</text>
</comment>
<dbReference type="Gene3D" id="3.10.25.10">
    <property type="entry name" value="Formyl transferase, C-terminal domain"/>
    <property type="match status" value="1"/>
</dbReference>
<comment type="catalytic activity">
    <reaction evidence="7 8">
        <text>L-methionyl-tRNA(fMet) + (6R)-10-formyltetrahydrofolate = N-formyl-L-methionyl-tRNA(fMet) + (6S)-5,6,7,8-tetrahydrofolate + H(+)</text>
        <dbReference type="Rhea" id="RHEA:24380"/>
        <dbReference type="Rhea" id="RHEA-COMP:9952"/>
        <dbReference type="Rhea" id="RHEA-COMP:9953"/>
        <dbReference type="ChEBI" id="CHEBI:15378"/>
        <dbReference type="ChEBI" id="CHEBI:57453"/>
        <dbReference type="ChEBI" id="CHEBI:78530"/>
        <dbReference type="ChEBI" id="CHEBI:78844"/>
        <dbReference type="ChEBI" id="CHEBI:195366"/>
        <dbReference type="EC" id="2.1.2.9"/>
    </reaction>
</comment>
<protein>
    <recommendedName>
        <fullName evidence="4 8">Methionyl-tRNA formyltransferase</fullName>
        <ecNumber evidence="3 8">2.1.2.9</ecNumber>
    </recommendedName>
</protein>
<dbReference type="InterPro" id="IPR005794">
    <property type="entry name" value="Fmt"/>
</dbReference>
<evidence type="ECO:0000256" key="7">
    <source>
        <dbReference type="ARBA" id="ARBA00048558"/>
    </source>
</evidence>
<dbReference type="SUPFAM" id="SSF53328">
    <property type="entry name" value="Formyltransferase"/>
    <property type="match status" value="1"/>
</dbReference>
<feature type="domain" description="Formyl transferase N-terminal" evidence="9">
    <location>
        <begin position="6"/>
        <end position="183"/>
    </location>
</feature>
<dbReference type="HAMAP" id="MF_00182">
    <property type="entry name" value="Formyl_trans"/>
    <property type="match status" value="1"/>
</dbReference>
<accession>A0A7Z0VJ40</accession>
<comment type="function">
    <text evidence="1 8">Attaches a formyl group to the free amino group of methionyl-tRNA(fMet). The formyl group appears to play a dual role in the initiator identity of N-formylmethionyl-tRNA by promoting its recognition by IF2 and preventing the misappropriation of this tRNA by the elongation apparatus.</text>
</comment>
<dbReference type="SUPFAM" id="SSF50486">
    <property type="entry name" value="FMT C-terminal domain-like"/>
    <property type="match status" value="1"/>
</dbReference>
<keyword evidence="5 8" id="KW-0808">Transferase</keyword>
<dbReference type="InterPro" id="IPR037022">
    <property type="entry name" value="Formyl_trans_C_sf"/>
</dbReference>
<dbReference type="EC" id="2.1.2.9" evidence="3 8"/>
<feature type="binding site" evidence="8">
    <location>
        <begin position="113"/>
        <end position="116"/>
    </location>
    <ligand>
        <name>(6S)-5,6,7,8-tetrahydrofolate</name>
        <dbReference type="ChEBI" id="CHEBI:57453"/>
    </ligand>
</feature>
<dbReference type="CDD" id="cd08704">
    <property type="entry name" value="Met_tRNA_FMT_C"/>
    <property type="match status" value="1"/>
</dbReference>
<dbReference type="PANTHER" id="PTHR11138:SF5">
    <property type="entry name" value="METHIONYL-TRNA FORMYLTRANSFERASE, MITOCHONDRIAL"/>
    <property type="match status" value="1"/>
</dbReference>
<dbReference type="InterPro" id="IPR001555">
    <property type="entry name" value="GART_AS"/>
</dbReference>
<feature type="domain" description="Formyl transferase C-terminal" evidence="10">
    <location>
        <begin position="207"/>
        <end position="304"/>
    </location>
</feature>
<name>A0A7Z0VJ40_9GAMM</name>
<gene>
    <name evidence="11" type="primary">fmt_2</name>
    <name evidence="8" type="synonym">fmt</name>
    <name evidence="11" type="ORF">CODIS_36660</name>
</gene>
<dbReference type="InterPro" id="IPR005793">
    <property type="entry name" value="Formyl_trans_C"/>
</dbReference>
<dbReference type="PROSITE" id="PS00373">
    <property type="entry name" value="GART"/>
    <property type="match status" value="1"/>
</dbReference>
<evidence type="ECO:0000256" key="6">
    <source>
        <dbReference type="ARBA" id="ARBA00022917"/>
    </source>
</evidence>
<dbReference type="AlphaFoldDB" id="A0A7Z0VJ40"/>
<reference evidence="11 12" key="1">
    <citation type="submission" date="2016-06" db="EMBL/GenBank/DDBJ databases">
        <title>Genome sequence of endosymbiont of Candidatus Endolucinida thiodiazotropha.</title>
        <authorList>
            <person name="Poehlein A."/>
            <person name="Koenig S."/>
            <person name="Heiden S.E."/>
            <person name="Thuermer A."/>
            <person name="Voget S."/>
            <person name="Daniel R."/>
            <person name="Markert S."/>
            <person name="Gros O."/>
            <person name="Schweder T."/>
        </authorList>
    </citation>
    <scope>NUCLEOTIDE SEQUENCE [LARGE SCALE GENOMIC DNA]</scope>
    <source>
        <strain evidence="11 12">COS</strain>
    </source>
</reference>
<evidence type="ECO:0000313" key="11">
    <source>
        <dbReference type="EMBL" id="ODJ86131.1"/>
    </source>
</evidence>
<dbReference type="Pfam" id="PF02911">
    <property type="entry name" value="Formyl_trans_C"/>
    <property type="match status" value="1"/>
</dbReference>
<evidence type="ECO:0000256" key="5">
    <source>
        <dbReference type="ARBA" id="ARBA00022679"/>
    </source>
</evidence>
<dbReference type="RefSeq" id="WP_069127649.1">
    <property type="nucleotide sequence ID" value="NZ_MARB01000027.1"/>
</dbReference>
<dbReference type="NCBIfam" id="TIGR00460">
    <property type="entry name" value="fmt"/>
    <property type="match status" value="1"/>
</dbReference>
<dbReference type="InterPro" id="IPR041711">
    <property type="entry name" value="Met-tRNA-FMT_N"/>
</dbReference>
<keyword evidence="12" id="KW-1185">Reference proteome</keyword>
<dbReference type="Gene3D" id="3.40.50.170">
    <property type="entry name" value="Formyl transferase, N-terminal domain"/>
    <property type="match status" value="1"/>
</dbReference>
<evidence type="ECO:0000256" key="8">
    <source>
        <dbReference type="HAMAP-Rule" id="MF_00182"/>
    </source>
</evidence>
<dbReference type="EMBL" id="MARB01000027">
    <property type="protein sequence ID" value="ODJ86131.1"/>
    <property type="molecule type" value="Genomic_DNA"/>
</dbReference>
<dbReference type="FunFam" id="3.40.50.12230:FF:000001">
    <property type="entry name" value="Methionyl-tRNA formyltransferase"/>
    <property type="match status" value="1"/>
</dbReference>
<evidence type="ECO:0000256" key="4">
    <source>
        <dbReference type="ARBA" id="ARBA00016014"/>
    </source>
</evidence>
<dbReference type="CDD" id="cd08646">
    <property type="entry name" value="FMT_core_Met-tRNA-FMT_N"/>
    <property type="match status" value="1"/>
</dbReference>
<evidence type="ECO:0000256" key="3">
    <source>
        <dbReference type="ARBA" id="ARBA00012261"/>
    </source>
</evidence>
<dbReference type="InterPro" id="IPR011034">
    <property type="entry name" value="Formyl_transferase-like_C_sf"/>
</dbReference>
<dbReference type="Pfam" id="PF00551">
    <property type="entry name" value="Formyl_trans_N"/>
    <property type="match status" value="1"/>
</dbReference>
<organism evidence="11 12">
    <name type="scientific">Candidatus Thiodiazotropha endolucinida</name>
    <dbReference type="NCBI Taxonomy" id="1655433"/>
    <lineage>
        <taxon>Bacteria</taxon>
        <taxon>Pseudomonadati</taxon>
        <taxon>Pseudomonadota</taxon>
        <taxon>Gammaproteobacteria</taxon>
        <taxon>Chromatiales</taxon>
        <taxon>Sedimenticolaceae</taxon>
        <taxon>Candidatus Thiodiazotropha</taxon>
    </lineage>
</organism>
<evidence type="ECO:0000259" key="10">
    <source>
        <dbReference type="Pfam" id="PF02911"/>
    </source>
</evidence>
<dbReference type="GO" id="GO:0004479">
    <property type="term" value="F:methionyl-tRNA formyltransferase activity"/>
    <property type="evidence" value="ECO:0007669"/>
    <property type="project" value="UniProtKB-UniRule"/>
</dbReference>
<sequence>MSEPLKIVFAGTPAFAATALEALLTTHHRVVAVYTQPDRPAGRGRKVQLSPVKEMALAKGIEVRQPQTLKDENAQHELAGLNADLMVVVAYGLLLPQAVLDIPRLGCINIHASLLPRWRGAAPIQRALLAGDKESGVTIMQMEAGLDTGPMLYTLRSPIRDDDTGGTLHDRLALLGAQALVTCLPDLAGGRLQAEIQDEHLANYAGKLEKQEGLIDWSRPAAEIDRKVRAFNPWPVAQCRYDDRIMRIWQAQPLNEGCAAKPGEVLRSGKPGIDVATGDGVLRISQLQMPGKRAMSAADFLNAHSMDGVVLG</sequence>